<dbReference type="eggNOG" id="ENOG502RYTW">
    <property type="taxonomic scope" value="Eukaryota"/>
</dbReference>
<evidence type="ECO:0000259" key="1">
    <source>
        <dbReference type="Pfam" id="PF00646"/>
    </source>
</evidence>
<dbReference type="InterPro" id="IPR001810">
    <property type="entry name" value="F-box_dom"/>
</dbReference>
<dbReference type="InterPro" id="IPR032675">
    <property type="entry name" value="LRR_dom_sf"/>
</dbReference>
<dbReference type="SUPFAM" id="SSF52047">
    <property type="entry name" value="RNI-like"/>
    <property type="match status" value="1"/>
</dbReference>
<dbReference type="InterPro" id="IPR053781">
    <property type="entry name" value="F-box_AtFBL13-like"/>
</dbReference>
<evidence type="ECO:0000313" key="3">
    <source>
        <dbReference type="EnsemblPlants" id="PNT66833"/>
    </source>
</evidence>
<dbReference type="AlphaFoldDB" id="I1I1S3"/>
<dbReference type="CDD" id="cd22160">
    <property type="entry name" value="F-box_AtFBL13-like"/>
    <property type="match status" value="1"/>
</dbReference>
<dbReference type="OrthoDB" id="603691at2759"/>
<dbReference type="PANTHER" id="PTHR34223">
    <property type="entry name" value="OS11G0201299 PROTEIN"/>
    <property type="match status" value="1"/>
</dbReference>
<dbReference type="EMBL" id="CM000882">
    <property type="protein sequence ID" value="PNT66833.1"/>
    <property type="molecule type" value="Genomic_DNA"/>
</dbReference>
<dbReference type="Pfam" id="PF00646">
    <property type="entry name" value="F-box"/>
    <property type="match status" value="1"/>
</dbReference>
<dbReference type="HOGENOM" id="CLU_003068_1_0_1"/>
<dbReference type="EnsemblPlants" id="PNT66833">
    <property type="protein sequence ID" value="PNT66833"/>
    <property type="gene ID" value="BRADI_3g17490v3"/>
</dbReference>
<gene>
    <name evidence="2" type="ORF">BRADI_3g17490v3</name>
</gene>
<reference evidence="2 3" key="1">
    <citation type="journal article" date="2010" name="Nature">
        <title>Genome sequencing and analysis of the model grass Brachypodium distachyon.</title>
        <authorList>
            <consortium name="International Brachypodium Initiative"/>
        </authorList>
    </citation>
    <scope>NUCLEOTIDE SEQUENCE [LARGE SCALE GENOMIC DNA]</scope>
    <source>
        <strain evidence="2 3">Bd21</strain>
    </source>
</reference>
<keyword evidence="4" id="KW-1185">Reference proteome</keyword>
<reference evidence="3" key="3">
    <citation type="submission" date="2018-08" db="UniProtKB">
        <authorList>
            <consortium name="EnsemblPlants"/>
        </authorList>
    </citation>
    <scope>IDENTIFICATION</scope>
    <source>
        <strain evidence="3">cv. Bd21</strain>
    </source>
</reference>
<feature type="domain" description="F-box" evidence="1">
    <location>
        <begin position="36"/>
        <end position="74"/>
    </location>
</feature>
<dbReference type="InterPro" id="IPR053197">
    <property type="entry name" value="F-box_SCFL_complex_component"/>
</dbReference>
<dbReference type="OMA" id="ICAQDDK"/>
<dbReference type="SUPFAM" id="SSF81383">
    <property type="entry name" value="F-box domain"/>
    <property type="match status" value="1"/>
</dbReference>
<proteinExistence type="predicted"/>
<dbReference type="Gramene" id="PNT66833">
    <property type="protein sequence ID" value="PNT66833"/>
    <property type="gene ID" value="BRADI_3g17490v3"/>
</dbReference>
<evidence type="ECO:0000313" key="2">
    <source>
        <dbReference type="EMBL" id="PNT66833.1"/>
    </source>
</evidence>
<protein>
    <recommendedName>
        <fullName evidence="1">F-box domain-containing protein</fullName>
    </recommendedName>
</protein>
<dbReference type="Gene3D" id="3.80.10.10">
    <property type="entry name" value="Ribonuclease Inhibitor"/>
    <property type="match status" value="1"/>
</dbReference>
<dbReference type="InterPro" id="IPR036047">
    <property type="entry name" value="F-box-like_dom_sf"/>
</dbReference>
<dbReference type="PANTHER" id="PTHR34223:SF36">
    <property type="entry name" value="F-BOX DOMAIN-CONTAINING PROTEIN"/>
    <property type="match status" value="1"/>
</dbReference>
<accession>I1I1S3</accession>
<organism evidence="3">
    <name type="scientific">Brachypodium distachyon</name>
    <name type="common">Purple false brome</name>
    <name type="synonym">Trachynia distachya</name>
    <dbReference type="NCBI Taxonomy" id="15368"/>
    <lineage>
        <taxon>Eukaryota</taxon>
        <taxon>Viridiplantae</taxon>
        <taxon>Streptophyta</taxon>
        <taxon>Embryophyta</taxon>
        <taxon>Tracheophyta</taxon>
        <taxon>Spermatophyta</taxon>
        <taxon>Magnoliopsida</taxon>
        <taxon>Liliopsida</taxon>
        <taxon>Poales</taxon>
        <taxon>Poaceae</taxon>
        <taxon>BOP clade</taxon>
        <taxon>Pooideae</taxon>
        <taxon>Stipodae</taxon>
        <taxon>Brachypodieae</taxon>
        <taxon>Brachypodium</taxon>
    </lineage>
</organism>
<sequence>MEGVDNQCDIQSASQNQRCLTGVRLPWVKDSTRDRISCLPDDVLHHILSFTTARQAVQTCALSTRWRHIWQSLRCVNVEVGEFTSKEGFMKLMDNLLLCRDGISLDSFRLRNTKGSVFVNHPTAGTWVCHVLNCNVRVLGINQDHHLFNLDDELYFTWSDRTVLRELFNLDHSSFTSAHLKILNLYCVYGSADFIEKLFSGCPALEDLAIIKCHVMAFKFFSRTLKNLIIESLSPAYGYNIEDYEFEELVIDIPSLVSLYLKDIPYFAPHLVNVSSVVKASICLHNSDIEHCNILNALSNVTDLTLESPPCQMAMDALQRDMWKCHAFNKLKVLSVDERCISLLSTRDGTEFGLIQLLRCSPNIEKLNVHLTSLANFSLDEEMVDPEAYKADKLFNCKHLKEVKITCWEHDGSVDCVVRVILANAITIPKIVIEPDTFHCKLFDLQNLVRS</sequence>
<dbReference type="InParanoid" id="I1I1S3"/>
<dbReference type="Proteomes" id="UP000008810">
    <property type="component" value="Chromosome 3"/>
</dbReference>
<name>I1I1S3_BRADI</name>
<reference evidence="2" key="2">
    <citation type="submission" date="2017-06" db="EMBL/GenBank/DDBJ databases">
        <title>WGS assembly of Brachypodium distachyon.</title>
        <authorList>
            <consortium name="The International Brachypodium Initiative"/>
            <person name="Lucas S."/>
            <person name="Harmon-Smith M."/>
            <person name="Lail K."/>
            <person name="Tice H."/>
            <person name="Grimwood J."/>
            <person name="Bruce D."/>
            <person name="Barry K."/>
            <person name="Shu S."/>
            <person name="Lindquist E."/>
            <person name="Wang M."/>
            <person name="Pitluck S."/>
            <person name="Vogel J.P."/>
            <person name="Garvin D.F."/>
            <person name="Mockler T.C."/>
            <person name="Schmutz J."/>
            <person name="Rokhsar D."/>
            <person name="Bevan M.W."/>
        </authorList>
    </citation>
    <scope>NUCLEOTIDE SEQUENCE</scope>
    <source>
        <strain evidence="2">Bd21</strain>
    </source>
</reference>
<dbReference type="Gene3D" id="1.20.1280.50">
    <property type="match status" value="1"/>
</dbReference>
<dbReference type="STRING" id="15368.I1I1S3"/>
<evidence type="ECO:0000313" key="4">
    <source>
        <dbReference type="Proteomes" id="UP000008810"/>
    </source>
</evidence>